<proteinExistence type="predicted"/>
<dbReference type="InterPro" id="IPR036397">
    <property type="entry name" value="RNaseH_sf"/>
</dbReference>
<organism evidence="4">
    <name type="scientific">Tanacetum cinerariifolium</name>
    <name type="common">Dalmatian daisy</name>
    <name type="synonym">Chrysanthemum cinerariifolium</name>
    <dbReference type="NCBI Taxonomy" id="118510"/>
    <lineage>
        <taxon>Eukaryota</taxon>
        <taxon>Viridiplantae</taxon>
        <taxon>Streptophyta</taxon>
        <taxon>Embryophyta</taxon>
        <taxon>Tracheophyta</taxon>
        <taxon>Spermatophyta</taxon>
        <taxon>Magnoliopsida</taxon>
        <taxon>eudicotyledons</taxon>
        <taxon>Gunneridae</taxon>
        <taxon>Pentapetalae</taxon>
        <taxon>asterids</taxon>
        <taxon>campanulids</taxon>
        <taxon>Asterales</taxon>
        <taxon>Asteraceae</taxon>
        <taxon>Asteroideae</taxon>
        <taxon>Anthemideae</taxon>
        <taxon>Anthemidinae</taxon>
        <taxon>Tanacetum</taxon>
    </lineage>
</organism>
<dbReference type="InterPro" id="IPR036875">
    <property type="entry name" value="Znf_CCHC_sf"/>
</dbReference>
<feature type="domain" description="CCHC-type" evidence="3">
    <location>
        <begin position="186"/>
        <end position="201"/>
    </location>
</feature>
<dbReference type="PANTHER" id="PTHR11439:SF495">
    <property type="entry name" value="REVERSE TRANSCRIPTASE, RNA-DEPENDENT DNA POLYMERASE-RELATED"/>
    <property type="match status" value="1"/>
</dbReference>
<dbReference type="Pfam" id="PF13976">
    <property type="entry name" value="gag_pre-integrs"/>
    <property type="match status" value="1"/>
</dbReference>
<gene>
    <name evidence="4" type="ORF">Tci_019637</name>
</gene>
<dbReference type="PROSITE" id="PS50158">
    <property type="entry name" value="ZF_CCHC"/>
    <property type="match status" value="1"/>
</dbReference>
<dbReference type="PANTHER" id="PTHR11439">
    <property type="entry name" value="GAG-POL-RELATED RETROTRANSPOSON"/>
    <property type="match status" value="1"/>
</dbReference>
<dbReference type="SMART" id="SM00343">
    <property type="entry name" value="ZnF_C2HC"/>
    <property type="match status" value="1"/>
</dbReference>
<sequence length="1094" mass="124405">MLLMALSNEHLMNFNQYKDAKSLFATIKTRFDGNEAIKKTQKTLLKQMYENFSENISQEDLNLKILRSLPSEWNTHGVVWRNKPDLDTMSFDDLYNNFKIVEQEVKGTTNSSSDSHNMAFVSSPSSTNKVNTAYEVSTANTQANPASTQVNTASTQVSTANLNDATVKITINGNDTAGYDKSKVECFNCHKLGHFARECRQPRNQDNREWNQDSSRRTINVEDTSSNAMVVIDGPGFDWSFMADDEIPINMALMAFSDFEGVKYLITIKKGLGYESYHAVPPSPTGLFSPLKLDLSNYGLEEFQQPEFEGFGFKINKSVSEDISNEVKEYPDAPLVKDRMSDYKDYSVESPVVVEKKTIVPTIAKVEFVRLKQQEKSVRKLVRYAEMYRSQGPRGRSQMREIIGKGTLKTGKLDFKDVYFVMELKFNLLSVSHMCDKKNSVLFTDTECFVLSPNFKLTNESQATLDESMFWHRRLGHINFKNINKLVKDNLVRGLPPKCFKNYQTCVAFLKGKQHKASCKSKIQNSISQPLFMMHMNLFGRTFVSSLMHKQYGLVVTSDYSKYTWVFFLATKNETTGILKKFITEIENLVDKKVKVIRCDNGTKFKNSVMSDFCAMKDSNAFRVYNTRTRKVEENLHIRFLEDKPSIAGTEESIGACQASKEKGSSKDYIFDAGKKNDDGVSKGSGINDQERPENNTQNVNTAGPSINTVSTNVNTGSLNINIVSPSVTTAPLEATHADFFSDDTKVDISNISNTYLVPSTPNTRIHKDHSLDHVIGDVQSGVQTRRMTKNTNEQGFISTIYEGKTHKDLHTYLFACFLSQKEPKKVWTLVDLPYGKRAIGTKWIYRNKKDERGIVVRNKDRLVAQGYTHEEGIDYDEVFALVAMIEAIRLYLAYASFKDFIVYQMDVKSAFLYGKIEEEVYVCQPLEIEDLEFPGKVYKVEKALYGLHQAPRAWYETLSTYLLDNEFQRASTPMKTSKPLLKDVEVQDVDVHLYRSMIGSLMYLTSSKPDIMFDVCAYARFQVIPKVLHLHAMKRIFRYLKGQSKLGLWYPKDSSFDLEAYTDNDYAGASLDRKSTIGEYVAAASCCGQVLWI</sequence>
<evidence type="ECO:0000259" key="3">
    <source>
        <dbReference type="PROSITE" id="PS50158"/>
    </source>
</evidence>
<dbReference type="GO" id="GO:0003676">
    <property type="term" value="F:nucleic acid binding"/>
    <property type="evidence" value="ECO:0007669"/>
    <property type="project" value="InterPro"/>
</dbReference>
<evidence type="ECO:0000313" key="4">
    <source>
        <dbReference type="EMBL" id="GEU47659.1"/>
    </source>
</evidence>
<name>A0A6L2KFH7_TANCI</name>
<keyword evidence="1" id="KW-0479">Metal-binding</keyword>
<dbReference type="AlphaFoldDB" id="A0A6L2KFH7"/>
<evidence type="ECO:0000256" key="1">
    <source>
        <dbReference type="PROSITE-ProRule" id="PRU00047"/>
    </source>
</evidence>
<accession>A0A6L2KFH7</accession>
<dbReference type="InterPro" id="IPR012337">
    <property type="entry name" value="RNaseH-like_sf"/>
</dbReference>
<dbReference type="EMBL" id="BKCJ010002303">
    <property type="protein sequence ID" value="GEU47659.1"/>
    <property type="molecule type" value="Genomic_DNA"/>
</dbReference>
<dbReference type="InterPro" id="IPR025724">
    <property type="entry name" value="GAG-pre-integrase_dom"/>
</dbReference>
<evidence type="ECO:0000256" key="2">
    <source>
        <dbReference type="SAM" id="MobiDB-lite"/>
    </source>
</evidence>
<dbReference type="InterPro" id="IPR001878">
    <property type="entry name" value="Znf_CCHC"/>
</dbReference>
<feature type="region of interest" description="Disordered" evidence="2">
    <location>
        <begin position="675"/>
        <end position="706"/>
    </location>
</feature>
<dbReference type="Pfam" id="PF00098">
    <property type="entry name" value="zf-CCHC"/>
    <property type="match status" value="1"/>
</dbReference>
<dbReference type="GO" id="GO:0008270">
    <property type="term" value="F:zinc ion binding"/>
    <property type="evidence" value="ECO:0007669"/>
    <property type="project" value="UniProtKB-KW"/>
</dbReference>
<dbReference type="Gene3D" id="4.10.60.10">
    <property type="entry name" value="Zinc finger, CCHC-type"/>
    <property type="match status" value="1"/>
</dbReference>
<comment type="caution">
    <text evidence="4">The sequence shown here is derived from an EMBL/GenBank/DDBJ whole genome shotgun (WGS) entry which is preliminary data.</text>
</comment>
<keyword evidence="1" id="KW-0863">Zinc-finger</keyword>
<dbReference type="InterPro" id="IPR043502">
    <property type="entry name" value="DNA/RNA_pol_sf"/>
</dbReference>
<keyword evidence="1" id="KW-0862">Zinc</keyword>
<dbReference type="SUPFAM" id="SSF53098">
    <property type="entry name" value="Ribonuclease H-like"/>
    <property type="match status" value="1"/>
</dbReference>
<dbReference type="SUPFAM" id="SSF57756">
    <property type="entry name" value="Retrovirus zinc finger-like domains"/>
    <property type="match status" value="1"/>
</dbReference>
<dbReference type="InterPro" id="IPR013103">
    <property type="entry name" value="RVT_2"/>
</dbReference>
<dbReference type="SUPFAM" id="SSF56672">
    <property type="entry name" value="DNA/RNA polymerases"/>
    <property type="match status" value="1"/>
</dbReference>
<feature type="compositionally biased region" description="Polar residues" evidence="2">
    <location>
        <begin position="695"/>
        <end position="706"/>
    </location>
</feature>
<protein>
    <recommendedName>
        <fullName evidence="3">CCHC-type domain-containing protein</fullName>
    </recommendedName>
</protein>
<dbReference type="Gene3D" id="3.30.420.10">
    <property type="entry name" value="Ribonuclease H-like superfamily/Ribonuclease H"/>
    <property type="match status" value="1"/>
</dbReference>
<feature type="region of interest" description="Disordered" evidence="2">
    <location>
        <begin position="108"/>
        <end position="127"/>
    </location>
</feature>
<dbReference type="Pfam" id="PF07727">
    <property type="entry name" value="RVT_2"/>
    <property type="match status" value="1"/>
</dbReference>
<reference evidence="4" key="1">
    <citation type="journal article" date="2019" name="Sci. Rep.">
        <title>Draft genome of Tanacetum cinerariifolium, the natural source of mosquito coil.</title>
        <authorList>
            <person name="Yamashiro T."/>
            <person name="Shiraishi A."/>
            <person name="Satake H."/>
            <person name="Nakayama K."/>
        </authorList>
    </citation>
    <scope>NUCLEOTIDE SEQUENCE</scope>
</reference>